<evidence type="ECO:0000259" key="13">
    <source>
        <dbReference type="PROSITE" id="PS52004"/>
    </source>
</evidence>
<evidence type="ECO:0000256" key="7">
    <source>
        <dbReference type="ARBA" id="ARBA00022679"/>
    </source>
</evidence>
<feature type="domain" description="Carrier" evidence="12">
    <location>
        <begin position="699"/>
        <end position="772"/>
    </location>
</feature>
<dbReference type="RefSeq" id="WP_183869749.1">
    <property type="nucleotide sequence ID" value="NZ_JACHCF010000014.1"/>
</dbReference>
<dbReference type="InterPro" id="IPR049551">
    <property type="entry name" value="PKS_DH_C"/>
</dbReference>
<organism evidence="15 16">
    <name type="scientific">Pedobacter cryoconitis</name>
    <dbReference type="NCBI Taxonomy" id="188932"/>
    <lineage>
        <taxon>Bacteria</taxon>
        <taxon>Pseudomonadati</taxon>
        <taxon>Bacteroidota</taxon>
        <taxon>Sphingobacteriia</taxon>
        <taxon>Sphingobacteriales</taxon>
        <taxon>Sphingobacteriaceae</taxon>
        <taxon>Pedobacter</taxon>
    </lineage>
</organism>
<dbReference type="CDD" id="cd12114">
    <property type="entry name" value="A_NRPS_TlmIV_like"/>
    <property type="match status" value="1"/>
</dbReference>
<evidence type="ECO:0000313" key="16">
    <source>
        <dbReference type="Proteomes" id="UP000537718"/>
    </source>
</evidence>
<dbReference type="SUPFAM" id="SSF56801">
    <property type="entry name" value="Acetyl-CoA synthetase-like"/>
    <property type="match status" value="1"/>
</dbReference>
<dbReference type="InterPro" id="IPR025110">
    <property type="entry name" value="AMP-bd_C"/>
</dbReference>
<evidence type="ECO:0000256" key="11">
    <source>
        <dbReference type="PROSITE-ProRule" id="PRU01363"/>
    </source>
</evidence>
<feature type="region of interest" description="N-terminal hotdog fold" evidence="11">
    <location>
        <begin position="1"/>
        <end position="108"/>
    </location>
</feature>
<dbReference type="GO" id="GO:0006633">
    <property type="term" value="P:fatty acid biosynthetic process"/>
    <property type="evidence" value="ECO:0007669"/>
    <property type="project" value="InterPro"/>
</dbReference>
<dbReference type="InterPro" id="IPR036291">
    <property type="entry name" value="NAD(P)-bd_dom_sf"/>
</dbReference>
<comment type="function">
    <text evidence="10">Involved in production of the polyketide antibiotic thailandamide.</text>
</comment>
<dbReference type="InterPro" id="IPR020841">
    <property type="entry name" value="PKS_Beta-ketoAc_synthase_dom"/>
</dbReference>
<dbReference type="GO" id="GO:0004315">
    <property type="term" value="F:3-oxoacyl-[acyl-carrier-protein] synthase activity"/>
    <property type="evidence" value="ECO:0007669"/>
    <property type="project" value="InterPro"/>
</dbReference>
<keyword evidence="5" id="KW-0963">Cytoplasm</keyword>
<dbReference type="Pfam" id="PF22336">
    <property type="entry name" value="RhiE-like_linker"/>
    <property type="match status" value="3"/>
</dbReference>
<evidence type="ECO:0000256" key="10">
    <source>
        <dbReference type="ARBA" id="ARBA00054155"/>
    </source>
</evidence>
<dbReference type="CDD" id="cd08953">
    <property type="entry name" value="KR_2_SDR_x"/>
    <property type="match status" value="4"/>
</dbReference>
<dbReference type="InterPro" id="IPR036736">
    <property type="entry name" value="ACP-like_sf"/>
</dbReference>
<feature type="domain" description="Ketosynthase family 3 (KS3)" evidence="13">
    <location>
        <begin position="2301"/>
        <end position="2731"/>
    </location>
</feature>
<dbReference type="Pfam" id="PF00668">
    <property type="entry name" value="Condensation"/>
    <property type="match status" value="1"/>
</dbReference>
<dbReference type="InterPro" id="IPR001031">
    <property type="entry name" value="Thioesterase"/>
</dbReference>
<dbReference type="GO" id="GO:0005886">
    <property type="term" value="C:plasma membrane"/>
    <property type="evidence" value="ECO:0007669"/>
    <property type="project" value="TreeGrafter"/>
</dbReference>
<dbReference type="Gene3D" id="3.30.559.30">
    <property type="entry name" value="Nonribosomal peptide synthetase, condensation domain"/>
    <property type="match status" value="1"/>
</dbReference>
<feature type="active site" description="Proton donor; for dehydratase activity" evidence="11">
    <location>
        <position position="4926"/>
    </location>
</feature>
<feature type="active site" description="Proton acceptor; for dehydratase activity" evidence="11">
    <location>
        <position position="4769"/>
    </location>
</feature>
<feature type="active site" description="Proton acceptor; for dehydratase activity" evidence="11">
    <location>
        <position position="21"/>
    </location>
</feature>
<dbReference type="GO" id="GO:0005737">
    <property type="term" value="C:cytoplasm"/>
    <property type="evidence" value="ECO:0007669"/>
    <property type="project" value="UniProtKB-SubCell"/>
</dbReference>
<dbReference type="InterPro" id="IPR013217">
    <property type="entry name" value="Methyltransf_12"/>
</dbReference>
<dbReference type="InterPro" id="IPR045851">
    <property type="entry name" value="AMP-bd_C_sf"/>
</dbReference>
<feature type="region of interest" description="N-terminal hotdog fold" evidence="11">
    <location>
        <begin position="4740"/>
        <end position="4856"/>
    </location>
</feature>
<dbReference type="Pfam" id="PF00501">
    <property type="entry name" value="AMP-binding"/>
    <property type="match status" value="1"/>
</dbReference>
<feature type="region of interest" description="C-terminal hotdog fold" evidence="11">
    <location>
        <begin position="1569"/>
        <end position="1707"/>
    </location>
</feature>
<evidence type="ECO:0000256" key="1">
    <source>
        <dbReference type="ARBA" id="ARBA00001957"/>
    </source>
</evidence>
<dbReference type="SUPFAM" id="SSF53901">
    <property type="entry name" value="Thiolase-like"/>
    <property type="match status" value="3"/>
</dbReference>
<dbReference type="InterPro" id="IPR020807">
    <property type="entry name" value="PKS_DH"/>
</dbReference>
<dbReference type="Gene3D" id="3.40.50.1820">
    <property type="entry name" value="alpha/beta hydrolase"/>
    <property type="match status" value="1"/>
</dbReference>
<dbReference type="InterPro" id="IPR029058">
    <property type="entry name" value="AB_hydrolase_fold"/>
</dbReference>
<dbReference type="FunFam" id="3.30.300.30:FF:000010">
    <property type="entry name" value="Enterobactin synthetase component F"/>
    <property type="match status" value="1"/>
</dbReference>
<dbReference type="InterPro" id="IPR049552">
    <property type="entry name" value="PKS_DH_N"/>
</dbReference>
<dbReference type="Pfam" id="PF00975">
    <property type="entry name" value="Thioesterase"/>
    <property type="match status" value="1"/>
</dbReference>
<name>A0A7W8YY35_9SPHI</name>
<feature type="region of interest" description="C-terminal hotdog fold" evidence="11">
    <location>
        <begin position="3026"/>
        <end position="3164"/>
    </location>
</feature>
<feature type="region of interest" description="C-terminal hotdog fold" evidence="11">
    <location>
        <begin position="126"/>
        <end position="267"/>
    </location>
</feature>
<dbReference type="InterPro" id="IPR016039">
    <property type="entry name" value="Thiolase-like"/>
</dbReference>
<dbReference type="SMART" id="SM00823">
    <property type="entry name" value="PKS_PP"/>
    <property type="match status" value="4"/>
</dbReference>
<dbReference type="InterPro" id="IPR057326">
    <property type="entry name" value="KR_dom"/>
</dbReference>
<dbReference type="Gene3D" id="1.10.1200.10">
    <property type="entry name" value="ACP-like"/>
    <property type="match status" value="5"/>
</dbReference>
<feature type="region of interest" description="N-terminal hotdog fold" evidence="11">
    <location>
        <begin position="2894"/>
        <end position="3012"/>
    </location>
</feature>
<dbReference type="EMBL" id="JACHCF010000014">
    <property type="protein sequence ID" value="MBB5623668.1"/>
    <property type="molecule type" value="Genomic_DNA"/>
</dbReference>
<dbReference type="Gene3D" id="3.10.129.110">
    <property type="entry name" value="Polyketide synthase dehydratase"/>
    <property type="match status" value="4"/>
</dbReference>
<dbReference type="GO" id="GO:0009403">
    <property type="term" value="P:toxin biosynthetic process"/>
    <property type="evidence" value="ECO:0007669"/>
    <property type="project" value="UniProtKB-ARBA"/>
</dbReference>
<dbReference type="PROSITE" id="PS52004">
    <property type="entry name" value="KS3_2"/>
    <property type="match status" value="3"/>
</dbReference>
<evidence type="ECO:0000256" key="4">
    <source>
        <dbReference type="ARBA" id="ARBA00022450"/>
    </source>
</evidence>
<dbReference type="GO" id="GO:0004312">
    <property type="term" value="F:fatty acid synthase activity"/>
    <property type="evidence" value="ECO:0007669"/>
    <property type="project" value="TreeGrafter"/>
</dbReference>
<comment type="cofactor">
    <cofactor evidence="1">
        <name>pantetheine 4'-phosphate</name>
        <dbReference type="ChEBI" id="CHEBI:47942"/>
    </cofactor>
</comment>
<dbReference type="PROSITE" id="PS00012">
    <property type="entry name" value="PHOSPHOPANTETHEINE"/>
    <property type="match status" value="2"/>
</dbReference>
<dbReference type="Proteomes" id="UP000537718">
    <property type="component" value="Unassembled WGS sequence"/>
</dbReference>
<dbReference type="SUPFAM" id="SSF47336">
    <property type="entry name" value="ACP-like"/>
    <property type="match status" value="5"/>
</dbReference>
<dbReference type="PROSITE" id="PS50075">
    <property type="entry name" value="CARRIER"/>
    <property type="match status" value="5"/>
</dbReference>
<dbReference type="InterPro" id="IPR000873">
    <property type="entry name" value="AMP-dep_synth/lig_dom"/>
</dbReference>
<evidence type="ECO:0000256" key="5">
    <source>
        <dbReference type="ARBA" id="ARBA00022490"/>
    </source>
</evidence>
<dbReference type="SUPFAM" id="SSF53335">
    <property type="entry name" value="S-adenosyl-L-methionine-dependent methyltransferases"/>
    <property type="match status" value="1"/>
</dbReference>
<feature type="active site" description="Proton acceptor; for dehydratase activity" evidence="11">
    <location>
        <position position="1467"/>
    </location>
</feature>
<dbReference type="PROSITE" id="PS00606">
    <property type="entry name" value="KS3_1"/>
    <property type="match status" value="1"/>
</dbReference>
<comment type="subcellular location">
    <subcellularLocation>
        <location evidence="2">Cytoplasm</location>
    </subcellularLocation>
</comment>
<dbReference type="Pfam" id="PF02801">
    <property type="entry name" value="Ketoacyl-synt_C"/>
    <property type="match status" value="3"/>
</dbReference>
<dbReference type="FunFam" id="3.40.47.10:FF:000019">
    <property type="entry name" value="Polyketide synthase type I"/>
    <property type="match status" value="3"/>
</dbReference>
<dbReference type="SMART" id="SM00826">
    <property type="entry name" value="PKS_DH"/>
    <property type="match status" value="3"/>
</dbReference>
<dbReference type="Pfam" id="PF00109">
    <property type="entry name" value="ketoacyl-synt"/>
    <property type="match status" value="3"/>
</dbReference>
<evidence type="ECO:0000256" key="9">
    <source>
        <dbReference type="ARBA" id="ARBA00023268"/>
    </source>
</evidence>
<feature type="domain" description="Ketosynthase family 3 (KS3)" evidence="13">
    <location>
        <begin position="4151"/>
        <end position="4563"/>
    </location>
</feature>
<dbReference type="Gene3D" id="3.40.50.720">
    <property type="entry name" value="NAD(P)-binding Rossmann-like Domain"/>
    <property type="match status" value="4"/>
</dbReference>
<dbReference type="InterPro" id="IPR050091">
    <property type="entry name" value="PKS_NRPS_Biosynth_Enz"/>
</dbReference>
<keyword evidence="9" id="KW-0511">Multifunctional enzyme</keyword>
<dbReference type="Pfam" id="PF14765">
    <property type="entry name" value="PS-DH"/>
    <property type="match status" value="4"/>
</dbReference>
<accession>A0A7W8YY35</accession>
<dbReference type="FunFam" id="3.40.50.980:FF:000001">
    <property type="entry name" value="Non-ribosomal peptide synthetase"/>
    <property type="match status" value="1"/>
</dbReference>
<dbReference type="NCBIfam" id="TIGR01733">
    <property type="entry name" value="AA-adenyl-dom"/>
    <property type="match status" value="1"/>
</dbReference>
<dbReference type="GO" id="GO:0071770">
    <property type="term" value="P:DIM/DIP cell wall layer assembly"/>
    <property type="evidence" value="ECO:0007669"/>
    <property type="project" value="TreeGrafter"/>
</dbReference>
<dbReference type="SMART" id="SM01294">
    <property type="entry name" value="PKS_PP_betabranch"/>
    <property type="match status" value="2"/>
</dbReference>
<dbReference type="InterPro" id="IPR014031">
    <property type="entry name" value="Ketoacyl_synth_C"/>
</dbReference>
<dbReference type="InterPro" id="IPR054514">
    <property type="entry name" value="RhiE-like_linker"/>
</dbReference>
<comment type="pathway">
    <text evidence="3">Antibiotic biosynthesis.</text>
</comment>
<feature type="domain" description="PKS/mFAS DH" evidence="14">
    <location>
        <begin position="2894"/>
        <end position="3164"/>
    </location>
</feature>
<protein>
    <submittedName>
        <fullName evidence="15">Amino acid adenylation domain-containing protein</fullName>
    </submittedName>
</protein>
<evidence type="ECO:0000259" key="14">
    <source>
        <dbReference type="PROSITE" id="PS52019"/>
    </source>
</evidence>
<dbReference type="Pfam" id="PF08659">
    <property type="entry name" value="KR"/>
    <property type="match status" value="4"/>
</dbReference>
<dbReference type="SUPFAM" id="SSF51735">
    <property type="entry name" value="NAD(P)-binding Rossmann-fold domains"/>
    <property type="match status" value="5"/>
</dbReference>
<evidence type="ECO:0000259" key="12">
    <source>
        <dbReference type="PROSITE" id="PS50075"/>
    </source>
</evidence>
<dbReference type="InterPro" id="IPR009081">
    <property type="entry name" value="PP-bd_ACP"/>
</dbReference>
<dbReference type="InterPro" id="IPR018201">
    <property type="entry name" value="Ketoacyl_synth_AS"/>
</dbReference>
<comment type="caution">
    <text evidence="11">Lacks conserved residue(s) required for the propagation of feature annotation.</text>
</comment>
<dbReference type="SUPFAM" id="SSF53474">
    <property type="entry name" value="alpha/beta-Hydrolases"/>
    <property type="match status" value="1"/>
</dbReference>
<feature type="domain" description="PKS/mFAS DH" evidence="14">
    <location>
        <begin position="1"/>
        <end position="267"/>
    </location>
</feature>
<dbReference type="CDD" id="cd02440">
    <property type="entry name" value="AdoMet_MTases"/>
    <property type="match status" value="1"/>
</dbReference>
<dbReference type="Gene3D" id="3.30.300.30">
    <property type="match status" value="1"/>
</dbReference>
<dbReference type="Gene3D" id="3.40.50.12780">
    <property type="entry name" value="N-terminal domain of ligase-like"/>
    <property type="match status" value="1"/>
</dbReference>
<comment type="caution">
    <text evidence="15">The sequence shown here is derived from an EMBL/GenBank/DDBJ whole genome shotgun (WGS) entry which is preliminary data.</text>
</comment>
<dbReference type="Gene3D" id="1.10.1240.100">
    <property type="match status" value="3"/>
</dbReference>
<evidence type="ECO:0000313" key="15">
    <source>
        <dbReference type="EMBL" id="MBB5623668.1"/>
    </source>
</evidence>
<dbReference type="PROSITE" id="PS52019">
    <property type="entry name" value="PKS_MFAS_DH"/>
    <property type="match status" value="4"/>
</dbReference>
<keyword evidence="8" id="KW-0677">Repeat</keyword>
<feature type="domain" description="PKS/mFAS DH" evidence="14">
    <location>
        <begin position="4740"/>
        <end position="5011"/>
    </location>
</feature>
<evidence type="ECO:0000256" key="6">
    <source>
        <dbReference type="ARBA" id="ARBA00022553"/>
    </source>
</evidence>
<dbReference type="CDD" id="cd00833">
    <property type="entry name" value="PKS"/>
    <property type="match status" value="3"/>
</dbReference>
<dbReference type="Gene3D" id="3.30.559.10">
    <property type="entry name" value="Chloramphenicol acetyltransferase-like domain"/>
    <property type="match status" value="1"/>
</dbReference>
<dbReference type="PROSITE" id="PS00455">
    <property type="entry name" value="AMP_BINDING"/>
    <property type="match status" value="1"/>
</dbReference>
<dbReference type="PANTHER" id="PTHR43775">
    <property type="entry name" value="FATTY ACID SYNTHASE"/>
    <property type="match status" value="1"/>
</dbReference>
<sequence>MKQQHQFSSIYTGKEFFLTDHQVMGEQVLPGVAYLEMARAAGAYVAQAAITQFKEVNWLHPVKVNAAPVELQISIQHTANALTYEIYTKDGAKTLHGQGILSTFLQQAPETKNISELRNSFTQSEAKADVLDGAGFYEIFRSVGLDYGKTFQGIQQIYYSAEAALSRIALPAQEGFLWSPGLMDSALQTCMGISLIDGSQQLMLPYSVRELNIYQTLPEEIWCYVRKNRSGKLASSYDIELLNEAGEVLISFTELLVLPLVPKNTVTGLHLYGHNWQAEAIYSDKQASKESDTNPLVFLAGGAAVLAEKLEERLECEVRIINESTPDAVFIQLMEELQQRKLSKLTVNFVYTIADELDYSFISGLLKTAVQENPLFIGKMIGVESLVINELDNLTEILLAEQGNSAAEVRYQKGEREVNVLNPVSVLQQESRIKENGVYLITGGAGGLGLIFADYLNKIAGTKIILAGRSVLNTAQQETLKELPHTVYERCDVTHLAEVKALIEKIKAEYGGLDGIIHSAGLTRDSLLMNKTATEVQEVFYAKVNGAKNLDEATQHEQLDFMVYCSSLAGVFGNTGQSDYAAANAWLDHYAQYREQERLQGKRTGKTLSINWPLWKEGGMQIDAAQEKYMANHFGLLPMPAADGLAALERLLSSSTVQGIVLYGNPDKLTALFAQPETTSGMKTEKAKQATVTDNVLYAASLTYLRGLLTKELRMKEEKLDAETPFEQYGIDSIMITKLTNVLEAVFERIPRTLFFECQTLAELTEYFVEGYPEKLIQLTGVKTSLSVLSADYSEVIDQLSDTTEKVILNHTPVVKSKEIINPAATSIANEPVAIIGLGGRYPGAKTIADFWENLKAGKDSITEIPADRWDLTDFYDQEKGKAGKSYSKWGGFLEHMDHFDPLFFNISVREAELMDPQARLFLQTAWETLEDAGYTKTKLQGEKGKNALGAQVGVYVGVMYEEYPLFGAEESAKGNFVNPGGSISSIANRVSYFFNLHGPSMAIDTMCSSSLTAIHLACESIQNGSCTMALAGGVNLSVHPNKYLMLSQGMFVSSQGRCESFGEGGEGYVPGEGVGAVLLKSLSQALADGDRIYGLIKGSSLNHGGKTNGYTVPNPKAQAAVIKAAMKKAGVKAEDFSYIEAHGTGTSLGDPIEIAGLAKAFDTKNKQFCSIGSVKSNIGHCESAAGISGLTKVLLQLKHRQLVPSLHSAKLNPNIDFENTPFKVQQELGEWPALNNKPRIAGISGFGAGGSNAHLIIAEYIPAETNSYTAVIPPVMVLSARDTDRLKEVVTNLKSYVEAHPELNLDDLAYTLQTGREAMEERLAFIASDREDLLLLLADYQNQKVQELYIGNTRKDHPGISLEGKSGKAYLESAIREKESHALAQLWAKGVNIDWNLLYTGLKPSLIGLPAYPFANERYWFPQGEGELSVRGSSKLHPLLHSNSSSLQEQQFTSIYTGKESFLMHHQVQQVKILPGVAYLELARAAGEQSVQEKITQLKEVTWFSPIKVETAPQTVFTSLFAADQEIEYEIYTNNGTEELLHCKGVLTTKELDSPEKQDLDKIRSTLTQEISGGACYNLFSGAGLEYGSSFRGIKALYYSEDVVLSRISLPVDYTYVLNPGVLDSALQTCIGMQLGKSSKELLLPFSVTELNIYQALPDELWCYAKKNRAGSRVSSYDVHLLDAEGQVLISFKELVLLPLNGFAKSETAVNADAQLQQVTSESEAKPVLQKINGLHLFSDNWKAEPQPFVSSTVVTPLIILAGGTEAMAAGLQENLSLVIKASNHINEEDFFNEILAIAKLLMPHKNPAHVMVVCSMDNYSQYGFITGLLKTLTQENPKITGKLISVEEGIFQNIEELTGVIAAEQQTIDQEIRYQAGLREVRTMESLLTKTSKKAAVKIKNGGVYLITGGVGGLGLIFAQYISKTKGTKLILTGRSESLNPAQQRAVGLLGNATYYNCDVSDGVAVNELIKNILAEHKKLDGIIHSAGVIRDSLILHKTTAEVKQVFAAKIKGTRNLDLATKNIALDFMVSCSSVAGVNGNAGQSDYAAANAWVDNYAYYRENERLQGRRRGKTLSINWPLWKDGGMQLDAESETYMEVHFGLVPMPTAAGLEAFEDLLNSETVQGMVLYGQTAKQSSLVDQLIENAESLLNESIKTSDVVAVTVAVTDQVLNDATVTYLRKLLAKELRMPEEKLLPEVPFENYGIDSVLVIRLSNRLEEVFGKLPRTLFFEYLSLKELCGYFLEAHRSQLLALTGLAAASVPLNSAVQQETVLTGMPFINQNRRQRFAAVPQQQNNLTEAIAIIGISGRYPGANNLSEFWENLKAGKDCITEVPEDRWNAEEMYHQEKGQPGKSYSKWGGFMNDIDKFDPLFFNISPREAELMDPQERLFIQTVWETMEDAGYTRESLRAEDQQTGIARRIGVYAGVMYEEYQLFGAEERMKGNFVTPAGIASGIANRVSYFFNFNGPSMAVDTMCSSSLTAIHLACKDILTGDTDMAIAGGVNVSVHPNKYLMLSQGRFVSGAGRCESFGEGGDGYVPGEGVGTVLLKRLSEAIKDGDHIYGLVKGTALNHGGKTNGYTVPNPKAQAAVIRAAMKKAGVKTSDFSYIEAHGTGTSLGDPIEIAGLTRAFETTDKQFCSIGSVKSNIGHCESAAGISGLTKVILQLQHQQLVPSLHSAALNPDIDFANSPFKVQQTLEEWPSIAGKPRIAGISGFGAGGSNAHLIIQEYQGLPAQSYAYEMPAIVILSAKQASRIPIQVSNLKYFLEAYPQTNLYNLAYTLQTGREAMDERLAFIAGSIEDLLVQLTSYHQGETANSIAGNIRKGETIAEGNGALAIARAWVKGKATDWNLLYQQGLPSRISLPAYPFVKDRYWIPVVNKEIIQNGTASLHPLLHSNESDLSAQKFTSTYTGKEDFLTKCHIPNNKELPATALLELAREAGERSLRQRITQIKDVIWMDPIRVNGSPAKVQINLFAAGNDIGYEIYTQHQAQKEQLSGLGLLNATLQQVPDQKDIQALLKHYQHEIKKDELYQLFADAGKNHGIDFQGISNLYYDETQALSKIELPVTDGFILSPGLLDSAIQTCTGWLLSQGELSLYQLSGAAEITIFGTLPAVIWCQAVFERQAKDAICCQLDVLNAMGDVLLRFKDLILVPEQQSENSLKGRSSMAYKPVWDRMITLPAVSAPISGKQVLVTGNSNPVFAQRLGQWLTDQGAEVSIVEKLETIPGELAGVYLLQGLPGLTEGPDHEMAVFTSVKQLLNAAAKDLKLTVFTCQTQQVFSGDVVTAAGSGINGLIGALVKEQPQWSISRIDLELSDDPQMPVEPDWSTLFATSLNKENAVTCLRAHHYYRQQLCPLVLPEVKSSKFRKSGVYILLGGAGGLGKVTTAYLVKHYQAQVVWLGRRPADAAIQAAQEEISRLGVKPEYYQCDAAKLADVEKAYQAIKKNHQEIHGLFHSAIVLQDRLLKNMTEKDFNKAFIPKSVASSNLVDVFGQEPMDFICFYSSVQALVHAPGQSNYAAGCAYKDSYALSVNSGRIPVKIINWGFWGEVGVVAADGYKDKMKQAGVESISAEEGMQLLEMVIGSEQQQVVAIKLSAAAAAAIPAMRQDLEISAVKALSILQLAKPDELIYPKADQLDLTFKTLCCKGLLQVLLEMGLVQQQQAGQTLSSLRTALAIHDKYEQLFFVLIGLLQEQNYLTVKDSQITIDPAIQSELINFSFEQQMNALVTQEQEYRPHGALLQICLAAFQEILRGKQQATTVMFPGGSMEYVSGIYKGNAQSDYFNNLLASIVKNSVAQSIPYLQTGEKIRILEVGAGTGGTSQVVFKALEPYKEHLFYLYTDLSRSFLSYAEQHFKGIAPYLETAIFNIEQAPAQQRVALGSYDIVIGANVVHATKNMTVTLNNIKTLLKKNGLFILNEIARTELFTTLTFGLLDGWWLYEDAGIRLKGSPGLSAAGWKTVLTETGYSQVKSYPRLTDLSQQIVCALSDGMIQHGLKVTDITPQQNKQAPVLQNTIIKHNEPVMKKAMDNKTLVNKVVNIAAALIKLPPGEFDIESQFMDYGFDSILSMELVKNINETLNVALKPTDIFSYNNIQQLADFLQQNFGEILQTELTVEIADPVVVNSLSASVKTRFTASTVPAEPVYAAENDIAVIGMSGQFGAANDMDTFWEVLKNGKSLVGDLPDSRWQGYVNKESFKWTGSFMLDIDKFDPVFFKISGNEAELMDPQQRLFLEHCWKAIEDAAINPKSLKGSKCGVYAGVAPSDYSIRECEEASVMWGNSSAVLAARISYLLDLKGPAVSVDTACSSSLLAMDMGCSSLQKGETDLIIAGGVNIMTTPGFYSLADRAGMMSAGGQCYTFDKRADGFVPGEGVGVVIMKRLADAERDGDRIYGVIKASLTNQDGASNGITAPSVLAQQELEKEVYQKFKINPETISYVEAHGTGTSLGDPIELDALTHAFRQYTARKQYCTIGSVKTNIGHTLVAAGVAGVMKIMLSLKHKQLPPSLNYEECNPLIDMLNSPFKVESKLMDWATENNSPRRAAINSFGFSGTNVHMIIEEYRDNRPAVAAKGPAIIVISAKNAERLQHQVKNLVSWLERNPDSLLHEIAYTLQKGRQPMEERLAIIASDRAELDKQLTDFLNGNTEQLMTGNIKKNKADFLLEGGAGQAYIDYAVSHGEIKSIALLWTKGIAISWDLLYTHGKPKRISLPAYAFARQRYWVPEAKNLVSQQHHSYLHPLLHQNTSTVKALQFTSVFTGKEKFLVDHQIQSRKILPGVAYLEMARTAGTEALSQTVTGLKNVAWLSPVSVTGQEEKVHIRLQSYGEELSYEIYSVAGQERLHSQGRISIAPLSAKDRLDLKAIRSRLGDSVERTACYDIFKQMGLDYGASFQGIETMYYSGSEALSKISLPQENGFAVSPGLLDSALQTCMGLSFAGKKSSVQLPFSVKEISFYAEVPNTVWSYARKSKTNHGNGPVTIYDVDIVNEMGDVLLSFRDFVTLPVDGPGKTETTESVIDACIFNMNWEESAAQESFVEQEHEVVPLILLAGGPAQLAENLTGELGVETETITGETAEEYLLNVMAVVQNKVTAKHHSHLMIVCSQEDYLEYGFISGLLKTAHLENPGISGKLIVTDRLSVKDMPELITVLQAELNTTDAEIRYEAGIRKVKKLQETELSASDGLKIKEGGVYLILGGAGGVGRIFANHISKIPQTKVVLAGRGELDAEKKAFISGLAHGDYFNCDVTNLEEVILLLALVKEKYQRIDGIIHSAGVTRDSLIINKTQQEVHEVLEAKITGVRNLDEASKNEALDFMIFFSGLAGISGNAGQADYAAANVYLDNYAFYRESERIKGKRQGKTISINWPFWKEGGMSIDQASLEYLNKQYGLLPLPSASGIDIFEQLLGSAYNQGVVVYGKVDKIRPQFLNKLVVKQKQVSAAAPVEHPAGLHPKVAAKLLTITAQLLKLPESDLELDEKLSDYGFDSILLIKYSNELNDFYDTDLTPAVFYNYPTIDGLAEFLVEEYQDKLLVKHQPELVFTPQEEMREEALPEVVQKRYPLSEGQKGLWFIQQLEPENVNYNVPVSFIIPGKIEHTLVKKAFQFTLDEYPILKSSFLTDELTGEVYNQFNNLAEVDLDDQDLIEDQQIKEVCWGLIRTPFNLETDRPVRLYIRRDQKAAKNYVLLVFHHIIFDGMSSSVFIASLFEKYQQLLNGQKIALKEPDFAYFNYVEWEQTYMQSKMGEKSLAYWRENLSGVLPILNLPYDIYVPGKLKTTTIGIERMQLEQQQVEQLKELSRALKVNLSVIFSGIYAMLLHKLTGEEDLLVLMPTAGRPRKEYENSIGYYVNMMILRNRISPELTFAELVKNIQQEMINGISHAAYPLPKLLADLNLDRSGTRETPFKVSFIYQNIFDEMLKGGSGVEIYDEVYQETAHVYSLEIQDLKKDIILSLKYDQDVFASASIKRHMEYFNELLKGVLEDAAKQLKTYEMLSAKEIHYLLNERNATAVAYPQNKTLSDLFEEQVLQTPDHIAVVHDGGRITYRELNNKANRLAGLLVKSGLPANAPVAIVSHKSLEQVWGVMGILKAGGHYIPVKGSLPQARMNELISQTESSIVLVQRDYLDKVHCPEGVKVIVLEEDTFAGEASEHETVKVLDTELAYIIFTSGSTGKPKGVMIDHRGAVNTLYDMNARFNITADDKVFGISDLNFDLSVYDIFGTLACGATLILPLEQEELNPDIWLRYVQEEKVTVWNSVPQIVNLLIERQEDNAEMQLSSLRMYWMSGDWIPLDLPGRIRALNPDSEVISLGGATEGSIWSIYFPIGEVDPSWKSIPYGYPLGNQEMYVLDANLSPCPVNVPGDIYIGGIGVAKGYHNDPEKTAAGFMLHPEMGKQLYRTGDMGCQHPDGFMMFLGRQDGQVKINGFRVELGEIETVLQLSPLVKQGIVLTVEDDCRNKRLVAYVVVYDPLNKEELQQHLRAHLPEYMVPSLFVEIDKIPLSSNGKVDRKALPDAELSAVTHRDFIAPSDAMEIELATIWSKLLKTEEVGIHDNFFDAGGNSLTMIQLTHKINTAFGKDIQLIHIMKSPTIAEIKVLINAYEEAQDAAVLTLREGTAEEVAFIIPGALGSTEGYFGLAGNLPGEGAVYGLQMKGIAGNETPNTSIEAMAAYNLEQIKQTGVIGGVTLLAHSYGGIVIYEMIRQAEGTGVEIEKVILLDCFVDPLSSFYTVQEADKLGTYFRSLIKFSQPWLDEKAVTSLVNQLPAENYMTFICEIVHTLPAKTIGKMWEVFRAAVSAVYSMEEKLNQTVNFIQADNSKLEGEDWGDAGAAAGWDNYFSDVQIIYSQANHFTIVNAPYCTEWLTEMNIEQNIKQTL</sequence>
<dbReference type="InterPro" id="IPR029063">
    <property type="entry name" value="SAM-dependent_MTases_sf"/>
</dbReference>
<feature type="domain" description="Carrier" evidence="12">
    <location>
        <begin position="5451"/>
        <end position="5525"/>
    </location>
</feature>
<feature type="domain" description="PKS/mFAS DH" evidence="14">
    <location>
        <begin position="1438"/>
        <end position="1707"/>
    </location>
</feature>
<dbReference type="InterPro" id="IPR020845">
    <property type="entry name" value="AMP-binding_CS"/>
</dbReference>
<evidence type="ECO:0000256" key="3">
    <source>
        <dbReference type="ARBA" id="ARBA00004792"/>
    </source>
</evidence>
<feature type="active site" description="Proton donor; for dehydratase activity" evidence="11">
    <location>
        <position position="1625"/>
    </location>
</feature>
<proteinExistence type="predicted"/>
<dbReference type="Pfam" id="PF08242">
    <property type="entry name" value="Methyltransf_12"/>
    <property type="match status" value="1"/>
</dbReference>
<dbReference type="InterPro" id="IPR013968">
    <property type="entry name" value="PKS_KR"/>
</dbReference>
<feature type="active site" description="Proton donor; for dehydratase activity" evidence="11">
    <location>
        <position position="184"/>
    </location>
</feature>
<feature type="domain" description="Ketosynthase family 3 (KS3)" evidence="13">
    <location>
        <begin position="830"/>
        <end position="1260"/>
    </location>
</feature>
<keyword evidence="4" id="KW-0596">Phosphopantetheine</keyword>
<keyword evidence="6" id="KW-0597">Phosphoprotein</keyword>
<evidence type="ECO:0000256" key="8">
    <source>
        <dbReference type="ARBA" id="ARBA00022737"/>
    </source>
</evidence>
<feature type="domain" description="Carrier" evidence="12">
    <location>
        <begin position="2176"/>
        <end position="2249"/>
    </location>
</feature>
<gene>
    <name evidence="15" type="ORF">HDE69_004755</name>
</gene>
<feature type="region of interest" description="C-terminal hotdog fold" evidence="11">
    <location>
        <begin position="4870"/>
        <end position="5011"/>
    </location>
</feature>
<dbReference type="SMART" id="SM00822">
    <property type="entry name" value="PKS_KR"/>
    <property type="match status" value="4"/>
</dbReference>
<feature type="region of interest" description="N-terminal hotdog fold" evidence="11">
    <location>
        <begin position="1438"/>
        <end position="1555"/>
    </location>
</feature>
<dbReference type="InterPro" id="IPR014030">
    <property type="entry name" value="Ketoacyl_synth_N"/>
</dbReference>
<keyword evidence="7" id="KW-0808">Transferase</keyword>
<dbReference type="SUPFAM" id="SSF52777">
    <property type="entry name" value="CoA-dependent acyltransferases"/>
    <property type="match status" value="2"/>
</dbReference>
<dbReference type="PANTHER" id="PTHR43775:SF37">
    <property type="entry name" value="SI:DKEY-61P9.11"/>
    <property type="match status" value="1"/>
</dbReference>
<dbReference type="InterPro" id="IPR010071">
    <property type="entry name" value="AA_adenyl_dom"/>
</dbReference>
<dbReference type="InterPro" id="IPR001242">
    <property type="entry name" value="Condensation_dom"/>
</dbReference>
<dbReference type="Pfam" id="PF13193">
    <property type="entry name" value="AMP-binding_C"/>
    <property type="match status" value="1"/>
</dbReference>
<dbReference type="Gene3D" id="3.40.47.10">
    <property type="match status" value="3"/>
</dbReference>
<dbReference type="InterPro" id="IPR042104">
    <property type="entry name" value="PKS_dehydratase_sf"/>
</dbReference>
<dbReference type="Pfam" id="PF00550">
    <property type="entry name" value="PP-binding"/>
    <property type="match status" value="5"/>
</dbReference>
<dbReference type="Gene3D" id="3.40.50.150">
    <property type="entry name" value="Vaccinia Virus protein VP39"/>
    <property type="match status" value="1"/>
</dbReference>
<dbReference type="Pfam" id="PF21089">
    <property type="entry name" value="PKS_DH_N"/>
    <property type="match status" value="4"/>
</dbReference>
<dbReference type="InterPro" id="IPR023213">
    <property type="entry name" value="CAT-like_dom_sf"/>
</dbReference>
<dbReference type="InterPro" id="IPR006162">
    <property type="entry name" value="Ppantetheine_attach_site"/>
</dbReference>
<feature type="domain" description="Carrier" evidence="12">
    <location>
        <begin position="4031"/>
        <end position="4108"/>
    </location>
</feature>
<dbReference type="GO" id="GO:0031177">
    <property type="term" value="F:phosphopantetheine binding"/>
    <property type="evidence" value="ECO:0007669"/>
    <property type="project" value="InterPro"/>
</dbReference>
<reference evidence="15 16" key="1">
    <citation type="submission" date="2020-08" db="EMBL/GenBank/DDBJ databases">
        <title>Genomic Encyclopedia of Type Strains, Phase IV (KMG-V): Genome sequencing to study the core and pangenomes of soil and plant-associated prokaryotes.</title>
        <authorList>
            <person name="Whitman W."/>
        </authorList>
    </citation>
    <scope>NUCLEOTIDE SEQUENCE [LARGE SCALE GENOMIC DNA]</scope>
    <source>
        <strain evidence="15 16">MP7CTX6</strain>
    </source>
</reference>
<dbReference type="InterPro" id="IPR020806">
    <property type="entry name" value="PKS_PP-bd"/>
</dbReference>
<evidence type="ECO:0000256" key="2">
    <source>
        <dbReference type="ARBA" id="ARBA00004496"/>
    </source>
</evidence>
<feature type="domain" description="Carrier" evidence="12">
    <location>
        <begin position="6521"/>
        <end position="6596"/>
    </location>
</feature>
<dbReference type="InterPro" id="IPR042099">
    <property type="entry name" value="ANL_N_sf"/>
</dbReference>
<dbReference type="InterPro" id="IPR049900">
    <property type="entry name" value="PKS_mFAS_DH"/>
</dbReference>
<dbReference type="SMART" id="SM00825">
    <property type="entry name" value="PKS_KS"/>
    <property type="match status" value="3"/>
</dbReference>